<keyword evidence="2" id="KW-1185">Reference proteome</keyword>
<sequence length="255" mass="28331">MVNGSLVARDAFGFALHYFGERDYSPIRTGVKPFASAEAINANFRPLFNENIDAISQNNDRAGEPLLFAYSYDVLNRITGMKAHRGLNTSINTWTSLPALNDFKETIQYDPNGNILKYIRNGNTLIGNRPLAMDNLTYHYKAGTNNLDHIRDVVDPSNYANDIDDQIAGNYAYDEIGNLIKDNKDSVSAITWNVYGKISSINSKNGIITYTYDAAGNRISKKINNIATWYICDATGNVMSTYVKGNTLLNNGQLS</sequence>
<proteinExistence type="predicted"/>
<dbReference type="Proteomes" id="UP000249547">
    <property type="component" value="Unassembled WGS sequence"/>
</dbReference>
<organism evidence="1 2">
    <name type="scientific">Chitinophaga skermanii</name>
    <dbReference type="NCBI Taxonomy" id="331697"/>
    <lineage>
        <taxon>Bacteria</taxon>
        <taxon>Pseudomonadati</taxon>
        <taxon>Bacteroidota</taxon>
        <taxon>Chitinophagia</taxon>
        <taxon>Chitinophagales</taxon>
        <taxon>Chitinophagaceae</taxon>
        <taxon>Chitinophaga</taxon>
    </lineage>
</organism>
<dbReference type="Gene3D" id="2.180.10.10">
    <property type="entry name" value="RHS repeat-associated core"/>
    <property type="match status" value="1"/>
</dbReference>
<dbReference type="AlphaFoldDB" id="A0A327QKP3"/>
<protein>
    <submittedName>
        <fullName evidence="1">YD repeat-containing protein</fullName>
    </submittedName>
</protein>
<name>A0A327QKP3_9BACT</name>
<dbReference type="OrthoDB" id="654645at2"/>
<dbReference type="EMBL" id="QLLL01000006">
    <property type="protein sequence ID" value="RAJ02327.1"/>
    <property type="molecule type" value="Genomic_DNA"/>
</dbReference>
<gene>
    <name evidence="1" type="ORF">LX64_03338</name>
</gene>
<evidence type="ECO:0000313" key="1">
    <source>
        <dbReference type="EMBL" id="RAJ02327.1"/>
    </source>
</evidence>
<evidence type="ECO:0000313" key="2">
    <source>
        <dbReference type="Proteomes" id="UP000249547"/>
    </source>
</evidence>
<reference evidence="1 2" key="1">
    <citation type="submission" date="2018-06" db="EMBL/GenBank/DDBJ databases">
        <title>Genomic Encyclopedia of Archaeal and Bacterial Type Strains, Phase II (KMG-II): from individual species to whole genera.</title>
        <authorList>
            <person name="Goeker M."/>
        </authorList>
    </citation>
    <scope>NUCLEOTIDE SEQUENCE [LARGE SCALE GENOMIC DNA]</scope>
    <source>
        <strain evidence="1 2">DSM 23857</strain>
    </source>
</reference>
<dbReference type="RefSeq" id="WP_111598774.1">
    <property type="nucleotide sequence ID" value="NZ_QLLL01000006.1"/>
</dbReference>
<comment type="caution">
    <text evidence="1">The sequence shown here is derived from an EMBL/GenBank/DDBJ whole genome shotgun (WGS) entry which is preliminary data.</text>
</comment>
<accession>A0A327QKP3</accession>